<evidence type="ECO:0000313" key="1">
    <source>
        <dbReference type="EMBL" id="MDA5092781.1"/>
    </source>
</evidence>
<dbReference type="InterPro" id="IPR015942">
    <property type="entry name" value="Asp/Glu/hydantoin_racemase"/>
</dbReference>
<dbReference type="Proteomes" id="UP001528040">
    <property type="component" value="Unassembled WGS sequence"/>
</dbReference>
<dbReference type="RefSeq" id="WP_271052332.1">
    <property type="nucleotide sequence ID" value="NZ_JAQIIO010000001.1"/>
</dbReference>
<dbReference type="Pfam" id="PF01177">
    <property type="entry name" value="Asp_Glu_race"/>
    <property type="match status" value="1"/>
</dbReference>
<dbReference type="SUPFAM" id="SSF53681">
    <property type="entry name" value="Aspartate/glutamate racemase"/>
    <property type="match status" value="2"/>
</dbReference>
<dbReference type="Gene3D" id="3.40.50.1860">
    <property type="match status" value="2"/>
</dbReference>
<accession>A0ABT4VX32</accession>
<sequence length="222" mass="23528">MHIGLIGGIGPAATIAYYNNLVFEFRKAGLPLELTIVHADVTTLISNAGSDNREAQAAVFVKHLRQLKGAGCDVAAITALTGHFCFNETLSQSPLPLLSAIEAIDRYCEDQGISIVGLLGSPPVLSSRLFGQLRNTSCVIPKSNPEELGRDYFEMATSGVCSELTRQKFLNAGANMVAGQKAEAILLAGTDLALAFDGQSPGYKTIDALAIHINALVSLARR</sequence>
<dbReference type="InterPro" id="IPR001920">
    <property type="entry name" value="Asp/Glu_race"/>
</dbReference>
<comment type="caution">
    <text evidence="1">The sequence shown here is derived from an EMBL/GenBank/DDBJ whole genome shotgun (WGS) entry which is preliminary data.</text>
</comment>
<gene>
    <name evidence="1" type="ORF">O2N63_01610</name>
</gene>
<proteinExistence type="predicted"/>
<organism evidence="1 2">
    <name type="scientific">Aliiroseovarius salicola</name>
    <dbReference type="NCBI Taxonomy" id="3009082"/>
    <lineage>
        <taxon>Bacteria</taxon>
        <taxon>Pseudomonadati</taxon>
        <taxon>Pseudomonadota</taxon>
        <taxon>Alphaproteobacteria</taxon>
        <taxon>Rhodobacterales</taxon>
        <taxon>Paracoccaceae</taxon>
        <taxon>Aliiroseovarius</taxon>
    </lineage>
</organism>
<dbReference type="EMBL" id="JAQIIO010000001">
    <property type="protein sequence ID" value="MDA5092781.1"/>
    <property type="molecule type" value="Genomic_DNA"/>
</dbReference>
<protein>
    <submittedName>
        <fullName evidence="1">Aspartate/glutamate racemase family protein</fullName>
    </submittedName>
</protein>
<keyword evidence="2" id="KW-1185">Reference proteome</keyword>
<reference evidence="1 2" key="1">
    <citation type="submission" date="2023-01" db="EMBL/GenBank/DDBJ databases">
        <authorList>
            <person name="Yoon J.-W."/>
        </authorList>
    </citation>
    <scope>NUCLEOTIDE SEQUENCE [LARGE SCALE GENOMIC DNA]</scope>
    <source>
        <strain evidence="1 2">KMU-50</strain>
    </source>
</reference>
<evidence type="ECO:0000313" key="2">
    <source>
        <dbReference type="Proteomes" id="UP001528040"/>
    </source>
</evidence>
<name>A0ABT4VX32_9RHOB</name>